<accession>A0A2J7QE40</accession>
<evidence type="ECO:0000313" key="2">
    <source>
        <dbReference type="Proteomes" id="UP000235965"/>
    </source>
</evidence>
<reference evidence="1 2" key="1">
    <citation type="submission" date="2017-12" db="EMBL/GenBank/DDBJ databases">
        <title>Hemimetabolous genomes reveal molecular basis of termite eusociality.</title>
        <authorList>
            <person name="Harrison M.C."/>
            <person name="Jongepier E."/>
            <person name="Robertson H.M."/>
            <person name="Arning N."/>
            <person name="Bitard-Feildel T."/>
            <person name="Chao H."/>
            <person name="Childers C.P."/>
            <person name="Dinh H."/>
            <person name="Doddapaneni H."/>
            <person name="Dugan S."/>
            <person name="Gowin J."/>
            <person name="Greiner C."/>
            <person name="Han Y."/>
            <person name="Hu H."/>
            <person name="Hughes D.S.T."/>
            <person name="Huylmans A.-K."/>
            <person name="Kemena C."/>
            <person name="Kremer L.P.M."/>
            <person name="Lee S.L."/>
            <person name="Lopez-Ezquerra A."/>
            <person name="Mallet L."/>
            <person name="Monroy-Kuhn J.M."/>
            <person name="Moser A."/>
            <person name="Murali S.C."/>
            <person name="Muzny D.M."/>
            <person name="Otani S."/>
            <person name="Piulachs M.-D."/>
            <person name="Poelchau M."/>
            <person name="Qu J."/>
            <person name="Schaub F."/>
            <person name="Wada-Katsumata A."/>
            <person name="Worley K.C."/>
            <person name="Xie Q."/>
            <person name="Ylla G."/>
            <person name="Poulsen M."/>
            <person name="Gibbs R.A."/>
            <person name="Schal C."/>
            <person name="Richards S."/>
            <person name="Belles X."/>
            <person name="Korb J."/>
            <person name="Bornberg-Bauer E."/>
        </authorList>
    </citation>
    <scope>NUCLEOTIDE SEQUENCE [LARGE SCALE GENOMIC DNA]</scope>
    <source>
        <tissue evidence="1">Whole body</tissue>
    </source>
</reference>
<feature type="non-terminal residue" evidence="1">
    <location>
        <position position="1"/>
    </location>
</feature>
<proteinExistence type="predicted"/>
<dbReference type="EMBL" id="NEVH01015334">
    <property type="protein sequence ID" value="PNF26846.1"/>
    <property type="molecule type" value="Genomic_DNA"/>
</dbReference>
<name>A0A2J7QE40_9NEOP</name>
<protein>
    <submittedName>
        <fullName evidence="1">Uncharacterized protein</fullName>
    </submittedName>
</protein>
<sequence>PMVLYGCETWSLKLREGSEWGQKFSLLHFVHTGSGVHPTSYGMGTGSAATQGFPSILWNPKVHYRVHKSPPLVPILSQINPIHTIPSYLSVIHFNIVHSPSLGLPSGPVLPYFV</sequence>
<dbReference type="AlphaFoldDB" id="A0A2J7QE40"/>
<gene>
    <name evidence="1" type="ORF">B7P43_G16843</name>
</gene>
<organism evidence="1 2">
    <name type="scientific">Cryptotermes secundus</name>
    <dbReference type="NCBI Taxonomy" id="105785"/>
    <lineage>
        <taxon>Eukaryota</taxon>
        <taxon>Metazoa</taxon>
        <taxon>Ecdysozoa</taxon>
        <taxon>Arthropoda</taxon>
        <taxon>Hexapoda</taxon>
        <taxon>Insecta</taxon>
        <taxon>Pterygota</taxon>
        <taxon>Neoptera</taxon>
        <taxon>Polyneoptera</taxon>
        <taxon>Dictyoptera</taxon>
        <taxon>Blattodea</taxon>
        <taxon>Blattoidea</taxon>
        <taxon>Termitoidae</taxon>
        <taxon>Kalotermitidae</taxon>
        <taxon>Cryptotermitinae</taxon>
        <taxon>Cryptotermes</taxon>
    </lineage>
</organism>
<dbReference type="Proteomes" id="UP000235965">
    <property type="component" value="Unassembled WGS sequence"/>
</dbReference>
<keyword evidence="2" id="KW-1185">Reference proteome</keyword>
<evidence type="ECO:0000313" key="1">
    <source>
        <dbReference type="EMBL" id="PNF26846.1"/>
    </source>
</evidence>
<dbReference type="STRING" id="105785.A0A2J7QE40"/>
<dbReference type="InParanoid" id="A0A2J7QE40"/>
<comment type="caution">
    <text evidence="1">The sequence shown here is derived from an EMBL/GenBank/DDBJ whole genome shotgun (WGS) entry which is preliminary data.</text>
</comment>